<feature type="domain" description="Mop" evidence="11">
    <location>
        <begin position="296"/>
        <end position="361"/>
    </location>
</feature>
<dbReference type="InterPro" id="IPR003593">
    <property type="entry name" value="AAA+_ATPase"/>
</dbReference>
<dbReference type="PROSITE" id="PS00211">
    <property type="entry name" value="ABC_TRANSPORTER_1"/>
    <property type="match status" value="1"/>
</dbReference>
<evidence type="ECO:0000256" key="3">
    <source>
        <dbReference type="ARBA" id="ARBA00022505"/>
    </source>
</evidence>
<dbReference type="InterPro" id="IPR004606">
    <property type="entry name" value="Mop_domain"/>
</dbReference>
<proteinExistence type="predicted"/>
<name>A0ABT3MRI6_9GAMM</name>
<dbReference type="Pfam" id="PF03459">
    <property type="entry name" value="TOBE"/>
    <property type="match status" value="1"/>
</dbReference>
<feature type="domain" description="ABC transporter" evidence="10">
    <location>
        <begin position="1"/>
        <end position="237"/>
    </location>
</feature>
<keyword evidence="7" id="KW-1278">Translocase</keyword>
<keyword evidence="2" id="KW-1003">Cell membrane</keyword>
<dbReference type="PANTHER" id="PTHR43514">
    <property type="entry name" value="ABC TRANSPORTER I FAMILY MEMBER 10"/>
    <property type="match status" value="1"/>
</dbReference>
<dbReference type="InterPro" id="IPR011868">
    <property type="entry name" value="ModC_ABC_ATP-bd"/>
</dbReference>
<dbReference type="Gene3D" id="3.40.50.300">
    <property type="entry name" value="P-loop containing nucleotide triphosphate hydrolases"/>
    <property type="match status" value="1"/>
</dbReference>
<evidence type="ECO:0000256" key="2">
    <source>
        <dbReference type="ARBA" id="ARBA00022475"/>
    </source>
</evidence>
<evidence type="ECO:0000256" key="6">
    <source>
        <dbReference type="ARBA" id="ARBA00022840"/>
    </source>
</evidence>
<evidence type="ECO:0000256" key="1">
    <source>
        <dbReference type="ARBA" id="ARBA00022448"/>
    </source>
</evidence>
<comment type="caution">
    <text evidence="12">The sequence shown here is derived from an EMBL/GenBank/DDBJ whole genome shotgun (WGS) entry which is preliminary data.</text>
</comment>
<dbReference type="InterPro" id="IPR008995">
    <property type="entry name" value="Mo/tungstate-bd_C_term_dom"/>
</dbReference>
<dbReference type="Pfam" id="PF00005">
    <property type="entry name" value="ABC_tran"/>
    <property type="match status" value="1"/>
</dbReference>
<evidence type="ECO:0000313" key="13">
    <source>
        <dbReference type="Proteomes" id="UP001209854"/>
    </source>
</evidence>
<dbReference type="InterPro" id="IPR027417">
    <property type="entry name" value="P-loop_NTPase"/>
</dbReference>
<evidence type="ECO:0000256" key="8">
    <source>
        <dbReference type="ARBA" id="ARBA00023136"/>
    </source>
</evidence>
<keyword evidence="1" id="KW-0813">Transport</keyword>
<dbReference type="PANTHER" id="PTHR43514:SF10">
    <property type="entry name" value="MOLYBDENUM IMPORT ATP-BINDING PROTEIN MODC 2"/>
    <property type="match status" value="1"/>
</dbReference>
<dbReference type="SUPFAM" id="SSF52540">
    <property type="entry name" value="P-loop containing nucleoside triphosphate hydrolases"/>
    <property type="match status" value="1"/>
</dbReference>
<dbReference type="InterPro" id="IPR005116">
    <property type="entry name" value="Transp-assoc_OB_typ1"/>
</dbReference>
<dbReference type="InterPro" id="IPR050334">
    <property type="entry name" value="Molybdenum_import_ModC"/>
</dbReference>
<evidence type="ECO:0000259" key="11">
    <source>
        <dbReference type="PROSITE" id="PS51866"/>
    </source>
</evidence>
<keyword evidence="5" id="KW-0547">Nucleotide-binding</keyword>
<keyword evidence="4" id="KW-0997">Cell inner membrane</keyword>
<dbReference type="Gene3D" id="2.40.50.100">
    <property type="match status" value="1"/>
</dbReference>
<evidence type="ECO:0000256" key="9">
    <source>
        <dbReference type="PROSITE-ProRule" id="PRU01213"/>
    </source>
</evidence>
<accession>A0ABT3MRI6</accession>
<dbReference type="InterPro" id="IPR017871">
    <property type="entry name" value="ABC_transporter-like_CS"/>
</dbReference>
<keyword evidence="6 12" id="KW-0067">ATP-binding</keyword>
<gene>
    <name evidence="12" type="primary">modC</name>
    <name evidence="12" type="ORF">NX722_04790</name>
</gene>
<evidence type="ECO:0000256" key="4">
    <source>
        <dbReference type="ARBA" id="ARBA00022519"/>
    </source>
</evidence>
<evidence type="ECO:0000259" key="10">
    <source>
        <dbReference type="PROSITE" id="PS50893"/>
    </source>
</evidence>
<dbReference type="SUPFAM" id="SSF50331">
    <property type="entry name" value="MOP-like"/>
    <property type="match status" value="1"/>
</dbReference>
<reference evidence="12 13" key="1">
    <citation type="submission" date="2022-10" db="EMBL/GenBank/DDBJ databases">
        <title>High-quality genome sequences of two octocoral-associated bacteria, Endozoicomonas euniceicola EF212 and Endozoicomonas gorgoniicola PS125.</title>
        <authorList>
            <person name="Chiou Y.-J."/>
            <person name="Chen Y.-H."/>
        </authorList>
    </citation>
    <scope>NUCLEOTIDE SEQUENCE [LARGE SCALE GENOMIC DNA]</scope>
    <source>
        <strain evidence="12 13">PS125</strain>
    </source>
</reference>
<dbReference type="Proteomes" id="UP001209854">
    <property type="component" value="Unassembled WGS sequence"/>
</dbReference>
<evidence type="ECO:0000256" key="7">
    <source>
        <dbReference type="ARBA" id="ARBA00022967"/>
    </source>
</evidence>
<keyword evidence="13" id="KW-1185">Reference proteome</keyword>
<sequence length="361" mass="39954">MDNNSLQFTLDLPRDHFHISLDQSLTLNGIWGIMGSSGCGKTSLLRCLAGLETGVQGRIICNGRTWLDSEQGIFLPPEQRGIGYIFQEARLFPHLNVMGNLQFARKRANPNQAALSFSHIIQQMGIGHLLERTVDKLSGGEKQRVAIARTLLNAPSLLLMDEPLASLDWSSRLSIMPCLKQIQREFKIPVVFVSHSKEEVARLADNLLLMHQGQVIEKGICRHLLNRLEEQDNSDQPLSALDATVLKHDPHYGLTTIKVDQHRLYAGQLNSHPPGTTVRVVVPASEISLTLEPLKASSIQNCIPVHIASLQEQGHHHVLLSLSLGEQELICQITRKSFDTLKLSAGNTVFACFKASGLEVV</sequence>
<dbReference type="SMART" id="SM00382">
    <property type="entry name" value="AAA"/>
    <property type="match status" value="1"/>
</dbReference>
<dbReference type="PROSITE" id="PS50893">
    <property type="entry name" value="ABC_TRANSPORTER_2"/>
    <property type="match status" value="1"/>
</dbReference>
<dbReference type="GO" id="GO:0005524">
    <property type="term" value="F:ATP binding"/>
    <property type="evidence" value="ECO:0007669"/>
    <property type="project" value="UniProtKB-KW"/>
</dbReference>
<dbReference type="InterPro" id="IPR003439">
    <property type="entry name" value="ABC_transporter-like_ATP-bd"/>
</dbReference>
<dbReference type="RefSeq" id="WP_262566957.1">
    <property type="nucleotide sequence ID" value="NZ_JAPFCC010000001.1"/>
</dbReference>
<keyword evidence="8" id="KW-0472">Membrane</keyword>
<protein>
    <submittedName>
        <fullName evidence="12">Molybdenum ABC transporter ATP-binding protein</fullName>
    </submittedName>
</protein>
<organism evidence="12 13">
    <name type="scientific">Endozoicomonas gorgoniicola</name>
    <dbReference type="NCBI Taxonomy" id="1234144"/>
    <lineage>
        <taxon>Bacteria</taxon>
        <taxon>Pseudomonadati</taxon>
        <taxon>Pseudomonadota</taxon>
        <taxon>Gammaproteobacteria</taxon>
        <taxon>Oceanospirillales</taxon>
        <taxon>Endozoicomonadaceae</taxon>
        <taxon>Endozoicomonas</taxon>
    </lineage>
</organism>
<evidence type="ECO:0000313" key="12">
    <source>
        <dbReference type="EMBL" id="MCW7551967.1"/>
    </source>
</evidence>
<evidence type="ECO:0000256" key="5">
    <source>
        <dbReference type="ARBA" id="ARBA00022741"/>
    </source>
</evidence>
<dbReference type="EMBL" id="JAPFCC010000001">
    <property type="protein sequence ID" value="MCW7551967.1"/>
    <property type="molecule type" value="Genomic_DNA"/>
</dbReference>
<dbReference type="NCBIfam" id="TIGR02142">
    <property type="entry name" value="modC_ABC"/>
    <property type="match status" value="1"/>
</dbReference>
<keyword evidence="3 9" id="KW-0500">Molybdenum</keyword>
<dbReference type="PROSITE" id="PS51866">
    <property type="entry name" value="MOP"/>
    <property type="match status" value="1"/>
</dbReference>